<dbReference type="CDD" id="cd00564">
    <property type="entry name" value="TMP_TenI"/>
    <property type="match status" value="1"/>
</dbReference>
<keyword evidence="7 11" id="KW-0784">Thiamine biosynthesis</keyword>
<feature type="binding site" evidence="11">
    <location>
        <position position="139"/>
    </location>
    <ligand>
        <name>4-amino-2-methyl-5-(diphosphooxymethyl)pyrimidine</name>
        <dbReference type="ChEBI" id="CHEBI:57841"/>
    </ligand>
</feature>
<comment type="catalytic activity">
    <reaction evidence="8 11 12">
        <text>4-methyl-5-(2-phosphooxyethyl)-thiazole + 4-amino-2-methyl-5-(diphosphooxymethyl)pyrimidine + H(+) = thiamine phosphate + diphosphate</text>
        <dbReference type="Rhea" id="RHEA:22328"/>
        <dbReference type="ChEBI" id="CHEBI:15378"/>
        <dbReference type="ChEBI" id="CHEBI:33019"/>
        <dbReference type="ChEBI" id="CHEBI:37575"/>
        <dbReference type="ChEBI" id="CHEBI:57841"/>
        <dbReference type="ChEBI" id="CHEBI:58296"/>
        <dbReference type="EC" id="2.5.1.3"/>
    </reaction>
</comment>
<comment type="pathway">
    <text evidence="3 11 13">Cofactor biosynthesis; thiamine diphosphate biosynthesis; thiamine phosphate from 4-amino-2-methyl-5-diphosphomethylpyrimidine and 4-methyl-5-(2-phosphoethyl)-thiazole: step 1/1.</text>
</comment>
<evidence type="ECO:0000256" key="10">
    <source>
        <dbReference type="ARBA" id="ARBA00047883"/>
    </source>
</evidence>
<sequence length="210" mass="23060">MKNSSINFRYYLITNRKAPDKRSLLETVERACKAGVRAVQLREKDMTDKSLVALGKKMRSITNEYNTRLFVNRRADIAQLLDADGVHCPENGIPPMAIKSSWPKLTVGMSVHSKKAAKRAEKEGADFLLFGPVYYTASKAKYGDPQGINKLKEVAEQFSVPVFAVGGITPEKVDPCLQAGAFGVAGISAVMKADNVVQQVNSFKEHLGQL</sequence>
<comment type="catalytic activity">
    <reaction evidence="9 11 12">
        <text>2-(2-carboxy-4-methylthiazol-5-yl)ethyl phosphate + 4-amino-2-methyl-5-(diphosphooxymethyl)pyrimidine + 2 H(+) = thiamine phosphate + CO2 + diphosphate</text>
        <dbReference type="Rhea" id="RHEA:47848"/>
        <dbReference type="ChEBI" id="CHEBI:15378"/>
        <dbReference type="ChEBI" id="CHEBI:16526"/>
        <dbReference type="ChEBI" id="CHEBI:33019"/>
        <dbReference type="ChEBI" id="CHEBI:37575"/>
        <dbReference type="ChEBI" id="CHEBI:57841"/>
        <dbReference type="ChEBI" id="CHEBI:62890"/>
        <dbReference type="EC" id="2.5.1.3"/>
    </reaction>
</comment>
<comment type="cofactor">
    <cofactor evidence="1">
        <name>Mg(2+)</name>
        <dbReference type="ChEBI" id="CHEBI:18420"/>
    </cofactor>
</comment>
<feature type="binding site" evidence="11">
    <location>
        <begin position="187"/>
        <end position="188"/>
    </location>
    <ligand>
        <name>2-[(2R,5Z)-2-carboxy-4-methylthiazol-5(2H)-ylidene]ethyl phosphate</name>
        <dbReference type="ChEBI" id="CHEBI:62899"/>
    </ligand>
</feature>
<evidence type="ECO:0000256" key="13">
    <source>
        <dbReference type="RuleBase" id="RU004253"/>
    </source>
</evidence>
<keyword evidence="5" id="KW-0479">Metal-binding</keyword>
<comment type="similarity">
    <text evidence="11 12">Belongs to the thiamine-phosphate synthase family.</text>
</comment>
<dbReference type="PANTHER" id="PTHR20857:SF15">
    <property type="entry name" value="THIAMINE-PHOSPHATE SYNTHASE"/>
    <property type="match status" value="1"/>
</dbReference>
<dbReference type="NCBIfam" id="TIGR00693">
    <property type="entry name" value="thiE"/>
    <property type="match status" value="1"/>
</dbReference>
<dbReference type="GO" id="GO:0005737">
    <property type="term" value="C:cytoplasm"/>
    <property type="evidence" value="ECO:0007669"/>
    <property type="project" value="TreeGrafter"/>
</dbReference>
<comment type="caution">
    <text evidence="11">Lacks conserved residue(s) required for the propagation of feature annotation.</text>
</comment>
<dbReference type="GO" id="GO:0009229">
    <property type="term" value="P:thiamine diphosphate biosynthetic process"/>
    <property type="evidence" value="ECO:0007669"/>
    <property type="project" value="UniProtKB-UniRule"/>
</dbReference>
<dbReference type="SUPFAM" id="SSF51391">
    <property type="entry name" value="Thiamin phosphate synthase"/>
    <property type="match status" value="1"/>
</dbReference>
<gene>
    <name evidence="11" type="primary">thiE</name>
    <name evidence="15" type="ORF">LX73_1623</name>
</gene>
<accession>A0A5D3YMI4</accession>
<feature type="binding site" evidence="11">
    <location>
        <position position="167"/>
    </location>
    <ligand>
        <name>2-[(2R,5Z)-2-carboxy-4-methylthiazol-5(2H)-ylidene]ethyl phosphate</name>
        <dbReference type="ChEBI" id="CHEBI:62899"/>
    </ligand>
</feature>
<feature type="binding site" evidence="11">
    <location>
        <position position="110"/>
    </location>
    <ligand>
        <name>4-amino-2-methyl-5-(diphosphooxymethyl)pyrimidine</name>
        <dbReference type="ChEBI" id="CHEBI:57841"/>
    </ligand>
</feature>
<dbReference type="InterPro" id="IPR036206">
    <property type="entry name" value="ThiamineP_synth_sf"/>
</dbReference>
<proteinExistence type="inferred from homology"/>
<feature type="binding site" evidence="11">
    <location>
        <position position="72"/>
    </location>
    <ligand>
        <name>4-amino-2-methyl-5-(diphosphooxymethyl)pyrimidine</name>
        <dbReference type="ChEBI" id="CHEBI:57841"/>
    </ligand>
</feature>
<protein>
    <recommendedName>
        <fullName evidence="11">Thiamine-phosphate synthase</fullName>
        <shortName evidence="11">TP synthase</shortName>
        <shortName evidence="11">TPS</shortName>
        <ecNumber evidence="11">2.5.1.3</ecNumber>
    </recommendedName>
    <alternativeName>
        <fullName evidence="11">Thiamine-phosphate pyrophosphorylase</fullName>
        <shortName evidence="11">TMP pyrophosphorylase</shortName>
        <shortName evidence="11">TMP-PPase</shortName>
    </alternativeName>
</protein>
<feature type="domain" description="Thiamine phosphate synthase/TenI" evidence="14">
    <location>
        <begin position="11"/>
        <end position="190"/>
    </location>
</feature>
<dbReference type="PANTHER" id="PTHR20857">
    <property type="entry name" value="THIAMINE-PHOSPHATE PYROPHOSPHORYLASE"/>
    <property type="match status" value="1"/>
</dbReference>
<dbReference type="UniPathway" id="UPA00060">
    <property type="reaction ID" value="UER00141"/>
</dbReference>
<dbReference type="InterPro" id="IPR034291">
    <property type="entry name" value="TMP_synthase"/>
</dbReference>
<evidence type="ECO:0000256" key="3">
    <source>
        <dbReference type="ARBA" id="ARBA00005165"/>
    </source>
</evidence>
<dbReference type="FunFam" id="3.20.20.70:FF:000096">
    <property type="entry name" value="Thiamine-phosphate synthase"/>
    <property type="match status" value="1"/>
</dbReference>
<evidence type="ECO:0000256" key="5">
    <source>
        <dbReference type="ARBA" id="ARBA00022723"/>
    </source>
</evidence>
<dbReference type="Proteomes" id="UP000324595">
    <property type="component" value="Unassembled WGS sequence"/>
</dbReference>
<comment type="catalytic activity">
    <reaction evidence="10 11 12">
        <text>2-[(2R,5Z)-2-carboxy-4-methylthiazol-5(2H)-ylidene]ethyl phosphate + 4-amino-2-methyl-5-(diphosphooxymethyl)pyrimidine + 2 H(+) = thiamine phosphate + CO2 + diphosphate</text>
        <dbReference type="Rhea" id="RHEA:47844"/>
        <dbReference type="ChEBI" id="CHEBI:15378"/>
        <dbReference type="ChEBI" id="CHEBI:16526"/>
        <dbReference type="ChEBI" id="CHEBI:33019"/>
        <dbReference type="ChEBI" id="CHEBI:37575"/>
        <dbReference type="ChEBI" id="CHEBI:57841"/>
        <dbReference type="ChEBI" id="CHEBI:62899"/>
        <dbReference type="EC" id="2.5.1.3"/>
    </reaction>
</comment>
<evidence type="ECO:0000256" key="2">
    <source>
        <dbReference type="ARBA" id="ARBA00003814"/>
    </source>
</evidence>
<evidence type="ECO:0000256" key="1">
    <source>
        <dbReference type="ARBA" id="ARBA00001946"/>
    </source>
</evidence>
<dbReference type="RefSeq" id="WP_170245629.1">
    <property type="nucleotide sequence ID" value="NZ_VNHY01000002.1"/>
</dbReference>
<keyword evidence="6" id="KW-0460">Magnesium</keyword>
<evidence type="ECO:0000313" key="15">
    <source>
        <dbReference type="EMBL" id="TYP93907.1"/>
    </source>
</evidence>
<evidence type="ECO:0000259" key="14">
    <source>
        <dbReference type="Pfam" id="PF02581"/>
    </source>
</evidence>
<dbReference type="GO" id="GO:0009228">
    <property type="term" value="P:thiamine biosynthetic process"/>
    <property type="evidence" value="ECO:0007669"/>
    <property type="project" value="UniProtKB-KW"/>
</dbReference>
<evidence type="ECO:0000256" key="6">
    <source>
        <dbReference type="ARBA" id="ARBA00022842"/>
    </source>
</evidence>
<comment type="function">
    <text evidence="2 11">Condenses 4-methyl-5-(beta-hydroxyethyl)thiazole monophosphate (THZ-P) and 2-methyl-4-amino-5-hydroxymethyl pyrimidine pyrophosphate (HMP-PP) to form thiamine monophosphate (TMP).</text>
</comment>
<keyword evidence="4 11" id="KW-0808">Transferase</keyword>
<evidence type="ECO:0000313" key="16">
    <source>
        <dbReference type="Proteomes" id="UP000324595"/>
    </source>
</evidence>
<keyword evidence="16" id="KW-1185">Reference proteome</keyword>
<feature type="binding site" evidence="11">
    <location>
        <begin position="136"/>
        <end position="138"/>
    </location>
    <ligand>
        <name>2-[(2R,5Z)-2-carboxy-4-methylthiazol-5(2H)-ylidene]ethyl phosphate</name>
        <dbReference type="ChEBI" id="CHEBI:62899"/>
    </ligand>
</feature>
<evidence type="ECO:0000256" key="7">
    <source>
        <dbReference type="ARBA" id="ARBA00022977"/>
    </source>
</evidence>
<evidence type="ECO:0000256" key="4">
    <source>
        <dbReference type="ARBA" id="ARBA00022679"/>
    </source>
</evidence>
<dbReference type="Pfam" id="PF02581">
    <property type="entry name" value="TMP-TENI"/>
    <property type="match status" value="1"/>
</dbReference>
<reference evidence="15 16" key="1">
    <citation type="submission" date="2019-07" db="EMBL/GenBank/DDBJ databases">
        <title>Genomic Encyclopedia of Archaeal and Bacterial Type Strains, Phase II (KMG-II): from individual species to whole genera.</title>
        <authorList>
            <person name="Goeker M."/>
        </authorList>
    </citation>
    <scope>NUCLEOTIDE SEQUENCE [LARGE SCALE GENOMIC DNA]</scope>
    <source>
        <strain evidence="15 16">DSM 21935</strain>
    </source>
</reference>
<evidence type="ECO:0000256" key="8">
    <source>
        <dbReference type="ARBA" id="ARBA00047334"/>
    </source>
</evidence>
<dbReference type="AlphaFoldDB" id="A0A5D3YMI4"/>
<dbReference type="Gene3D" id="3.20.20.70">
    <property type="entry name" value="Aldolase class I"/>
    <property type="match status" value="1"/>
</dbReference>
<dbReference type="HAMAP" id="MF_00097">
    <property type="entry name" value="TMP_synthase"/>
    <property type="match status" value="1"/>
</dbReference>
<evidence type="ECO:0000256" key="11">
    <source>
        <dbReference type="HAMAP-Rule" id="MF_00097"/>
    </source>
</evidence>
<dbReference type="InterPro" id="IPR013785">
    <property type="entry name" value="Aldolase_TIM"/>
</dbReference>
<dbReference type="EC" id="2.5.1.3" evidence="11"/>
<dbReference type="GO" id="GO:0000287">
    <property type="term" value="F:magnesium ion binding"/>
    <property type="evidence" value="ECO:0007669"/>
    <property type="project" value="UniProtKB-UniRule"/>
</dbReference>
<comment type="caution">
    <text evidence="15">The sequence shown here is derived from an EMBL/GenBank/DDBJ whole genome shotgun (WGS) entry which is preliminary data.</text>
</comment>
<dbReference type="GO" id="GO:0004789">
    <property type="term" value="F:thiamine-phosphate diphosphorylase activity"/>
    <property type="evidence" value="ECO:0007669"/>
    <property type="project" value="UniProtKB-UniRule"/>
</dbReference>
<feature type="binding site" evidence="11">
    <location>
        <begin position="40"/>
        <end position="44"/>
    </location>
    <ligand>
        <name>4-amino-2-methyl-5-(diphosphooxymethyl)pyrimidine</name>
        <dbReference type="ChEBI" id="CHEBI:57841"/>
    </ligand>
</feature>
<organism evidence="15 16">
    <name type="scientific">Fodinibius salinus</name>
    <dbReference type="NCBI Taxonomy" id="860790"/>
    <lineage>
        <taxon>Bacteria</taxon>
        <taxon>Pseudomonadati</taxon>
        <taxon>Balneolota</taxon>
        <taxon>Balneolia</taxon>
        <taxon>Balneolales</taxon>
        <taxon>Balneolaceae</taxon>
        <taxon>Fodinibius</taxon>
    </lineage>
</organism>
<evidence type="ECO:0000256" key="12">
    <source>
        <dbReference type="RuleBase" id="RU003826"/>
    </source>
</evidence>
<dbReference type="InterPro" id="IPR022998">
    <property type="entry name" value="ThiamineP_synth_TenI"/>
</dbReference>
<dbReference type="EMBL" id="VNHY01000002">
    <property type="protein sequence ID" value="TYP93907.1"/>
    <property type="molecule type" value="Genomic_DNA"/>
</dbReference>
<evidence type="ECO:0000256" key="9">
    <source>
        <dbReference type="ARBA" id="ARBA00047851"/>
    </source>
</evidence>
<name>A0A5D3YMI4_9BACT</name>